<dbReference type="GO" id="GO:0016301">
    <property type="term" value="F:kinase activity"/>
    <property type="evidence" value="ECO:0007669"/>
    <property type="project" value="UniProtKB-KW"/>
</dbReference>
<keyword evidence="8" id="KW-0418">Kinase</keyword>
<feature type="domain" description="Ribose-phosphate pyrophosphokinase N-terminal" evidence="12">
    <location>
        <begin position="11"/>
        <end position="125"/>
    </location>
</feature>
<evidence type="ECO:0000256" key="5">
    <source>
        <dbReference type="ARBA" id="ARBA00022723"/>
    </source>
</evidence>
<evidence type="ECO:0000256" key="11">
    <source>
        <dbReference type="ARBA" id="ARBA00049535"/>
    </source>
</evidence>
<dbReference type="EC" id="2.7.6.1" evidence="3"/>
<dbReference type="GO" id="GO:0006015">
    <property type="term" value="P:5-phosphoribose 1-diphosphate biosynthetic process"/>
    <property type="evidence" value="ECO:0007669"/>
    <property type="project" value="TreeGrafter"/>
</dbReference>
<dbReference type="NCBIfam" id="NF002320">
    <property type="entry name" value="PRK01259.1"/>
    <property type="match status" value="1"/>
</dbReference>
<evidence type="ECO:0000256" key="4">
    <source>
        <dbReference type="ARBA" id="ARBA00022679"/>
    </source>
</evidence>
<dbReference type="PANTHER" id="PTHR10210">
    <property type="entry name" value="RIBOSE-PHOSPHATE DIPHOSPHOKINASE FAMILY MEMBER"/>
    <property type="match status" value="1"/>
</dbReference>
<dbReference type="InterPro" id="IPR029057">
    <property type="entry name" value="PRTase-like"/>
</dbReference>
<dbReference type="PANTHER" id="PTHR10210:SF32">
    <property type="entry name" value="RIBOSE-PHOSPHATE PYROPHOSPHOKINASE 2"/>
    <property type="match status" value="1"/>
</dbReference>
<keyword evidence="4" id="KW-0808">Transferase</keyword>
<sequence length="313" mass="33410">MLPGKMAVPLLFTGNWNRQLVSSICAFAGLSLGRAHVSVFSDGETKVDLQEDIYGSDVVFVQSTSPPVNKNLIELLFMISAASRSGAKQITAIIPYFGYARQDRKTTAGSNISASDVARMLELFGVNHIISFDLHSSMCQGFFGPRVQVDNKNAHHVFVEHLGGFEKVAVVSPDAGAYSRAIQFFNMLANAYPHNDISSAIILKQRVTANQVASAELCGTVAGRVAVIVDDIVDTAGTLCKAAELLVANGATGVVAVVTHGLFSGPALDRIRSSPITRILTTDSVNHSEAVMVEPKIQIVSLAREIANIIAEI</sequence>
<dbReference type="NCBIfam" id="TIGR01251">
    <property type="entry name" value="ribP_PPkin"/>
    <property type="match status" value="1"/>
</dbReference>
<organism evidence="13 14">
    <name type="scientific">Babesia caballi</name>
    <dbReference type="NCBI Taxonomy" id="5871"/>
    <lineage>
        <taxon>Eukaryota</taxon>
        <taxon>Sar</taxon>
        <taxon>Alveolata</taxon>
        <taxon>Apicomplexa</taxon>
        <taxon>Aconoidasida</taxon>
        <taxon>Piroplasmida</taxon>
        <taxon>Babesiidae</taxon>
        <taxon>Babesia</taxon>
    </lineage>
</organism>
<dbReference type="Pfam" id="PF14572">
    <property type="entry name" value="Pribosyl_synth"/>
    <property type="match status" value="1"/>
</dbReference>
<dbReference type="GO" id="GO:0005737">
    <property type="term" value="C:cytoplasm"/>
    <property type="evidence" value="ECO:0007669"/>
    <property type="project" value="TreeGrafter"/>
</dbReference>
<dbReference type="Gene3D" id="3.40.50.2020">
    <property type="match status" value="2"/>
</dbReference>
<dbReference type="SMART" id="SM01400">
    <property type="entry name" value="Pribosyltran_N"/>
    <property type="match status" value="1"/>
</dbReference>
<protein>
    <recommendedName>
        <fullName evidence="3">ribose-phosphate diphosphokinase</fullName>
        <ecNumber evidence="3">2.7.6.1</ecNumber>
    </recommendedName>
</protein>
<dbReference type="Pfam" id="PF13793">
    <property type="entry name" value="Pribosyltran_N"/>
    <property type="match status" value="1"/>
</dbReference>
<evidence type="ECO:0000313" key="14">
    <source>
        <dbReference type="Proteomes" id="UP001497744"/>
    </source>
</evidence>
<keyword evidence="14" id="KW-1185">Reference proteome</keyword>
<keyword evidence="5" id="KW-0479">Metal-binding</keyword>
<accession>A0AAV4LSJ9</accession>
<keyword evidence="10" id="KW-0460">Magnesium</keyword>
<dbReference type="AlphaFoldDB" id="A0AAV4LSJ9"/>
<keyword evidence="9" id="KW-0067">ATP-binding</keyword>
<gene>
    <name evidence="13" type="ORF">BcabD6B2_25710</name>
</gene>
<comment type="pathway">
    <text evidence="1">Metabolic intermediate biosynthesis; 5-phospho-alpha-D-ribose 1-diphosphate biosynthesis; 5-phospho-alpha-D-ribose 1-diphosphate from D-ribose 5-phosphate (route I): step 1/1.</text>
</comment>
<dbReference type="Proteomes" id="UP001497744">
    <property type="component" value="Unassembled WGS sequence"/>
</dbReference>
<dbReference type="FunFam" id="3.40.50.2020:FF:000007">
    <property type="entry name" value="Ribose-phosphate pyrophosphokinase"/>
    <property type="match status" value="1"/>
</dbReference>
<proteinExistence type="inferred from homology"/>
<evidence type="ECO:0000256" key="6">
    <source>
        <dbReference type="ARBA" id="ARBA00022727"/>
    </source>
</evidence>
<reference evidence="13 14" key="1">
    <citation type="submission" date="2021-06" db="EMBL/GenBank/DDBJ databases">
        <title>Genome sequence of Babesia caballi.</title>
        <authorList>
            <person name="Yamagishi J."/>
            <person name="Kidaka T."/>
            <person name="Ochi A."/>
        </authorList>
    </citation>
    <scope>NUCLEOTIDE SEQUENCE [LARGE SCALE GENOMIC DNA]</scope>
    <source>
        <strain evidence="13">USDA-D6B2</strain>
    </source>
</reference>
<dbReference type="GO" id="GO:0000287">
    <property type="term" value="F:magnesium ion binding"/>
    <property type="evidence" value="ECO:0007669"/>
    <property type="project" value="InterPro"/>
</dbReference>
<dbReference type="GO" id="GO:0006164">
    <property type="term" value="P:purine nucleotide biosynthetic process"/>
    <property type="evidence" value="ECO:0007669"/>
    <property type="project" value="TreeGrafter"/>
</dbReference>
<evidence type="ECO:0000256" key="9">
    <source>
        <dbReference type="ARBA" id="ARBA00022840"/>
    </source>
</evidence>
<dbReference type="GO" id="GO:0005524">
    <property type="term" value="F:ATP binding"/>
    <property type="evidence" value="ECO:0007669"/>
    <property type="project" value="UniProtKB-KW"/>
</dbReference>
<dbReference type="CDD" id="cd06223">
    <property type="entry name" value="PRTases_typeI"/>
    <property type="match status" value="1"/>
</dbReference>
<dbReference type="InterPro" id="IPR005946">
    <property type="entry name" value="Rib-P_diPkinase"/>
</dbReference>
<dbReference type="GO" id="GO:0002189">
    <property type="term" value="C:ribose phosphate diphosphokinase complex"/>
    <property type="evidence" value="ECO:0007669"/>
    <property type="project" value="TreeGrafter"/>
</dbReference>
<comment type="caution">
    <text evidence="13">The sequence shown here is derived from an EMBL/GenBank/DDBJ whole genome shotgun (WGS) entry which is preliminary data.</text>
</comment>
<keyword evidence="7" id="KW-0547">Nucleotide-binding</keyword>
<evidence type="ECO:0000313" key="13">
    <source>
        <dbReference type="EMBL" id="GIX63136.1"/>
    </source>
</evidence>
<evidence type="ECO:0000256" key="2">
    <source>
        <dbReference type="ARBA" id="ARBA00006478"/>
    </source>
</evidence>
<evidence type="ECO:0000256" key="3">
    <source>
        <dbReference type="ARBA" id="ARBA00013247"/>
    </source>
</evidence>
<dbReference type="GeneID" id="94194617"/>
<dbReference type="SUPFAM" id="SSF53271">
    <property type="entry name" value="PRTase-like"/>
    <property type="match status" value="1"/>
</dbReference>
<comment type="similarity">
    <text evidence="2">Belongs to the ribose-phosphate pyrophosphokinase family.</text>
</comment>
<comment type="catalytic activity">
    <reaction evidence="11">
        <text>D-ribose 5-phosphate + ATP = 5-phospho-alpha-D-ribose 1-diphosphate + AMP + H(+)</text>
        <dbReference type="Rhea" id="RHEA:15609"/>
        <dbReference type="ChEBI" id="CHEBI:15378"/>
        <dbReference type="ChEBI" id="CHEBI:30616"/>
        <dbReference type="ChEBI" id="CHEBI:58017"/>
        <dbReference type="ChEBI" id="CHEBI:78346"/>
        <dbReference type="ChEBI" id="CHEBI:456215"/>
        <dbReference type="EC" id="2.7.6.1"/>
    </reaction>
</comment>
<evidence type="ECO:0000256" key="8">
    <source>
        <dbReference type="ARBA" id="ARBA00022777"/>
    </source>
</evidence>
<dbReference type="GO" id="GO:0004749">
    <property type="term" value="F:ribose phosphate diphosphokinase activity"/>
    <property type="evidence" value="ECO:0007669"/>
    <property type="project" value="UniProtKB-EC"/>
</dbReference>
<dbReference type="InterPro" id="IPR029099">
    <property type="entry name" value="Pribosyltran_N"/>
</dbReference>
<evidence type="ECO:0000256" key="7">
    <source>
        <dbReference type="ARBA" id="ARBA00022741"/>
    </source>
</evidence>
<evidence type="ECO:0000256" key="10">
    <source>
        <dbReference type="ARBA" id="ARBA00022842"/>
    </source>
</evidence>
<keyword evidence="6" id="KW-0545">Nucleotide biosynthesis</keyword>
<dbReference type="InterPro" id="IPR000836">
    <property type="entry name" value="PRTase_dom"/>
</dbReference>
<dbReference type="RefSeq" id="XP_067715205.1">
    <property type="nucleotide sequence ID" value="XM_067859104.1"/>
</dbReference>
<evidence type="ECO:0000259" key="12">
    <source>
        <dbReference type="Pfam" id="PF13793"/>
    </source>
</evidence>
<name>A0AAV4LSJ9_BABCB</name>
<dbReference type="EMBL" id="BPLF01000002">
    <property type="protein sequence ID" value="GIX63136.1"/>
    <property type="molecule type" value="Genomic_DNA"/>
</dbReference>
<evidence type="ECO:0000256" key="1">
    <source>
        <dbReference type="ARBA" id="ARBA00004996"/>
    </source>
</evidence>